<dbReference type="GO" id="GO:0005634">
    <property type="term" value="C:nucleus"/>
    <property type="evidence" value="ECO:0007669"/>
    <property type="project" value="TreeGrafter"/>
</dbReference>
<comment type="caution">
    <text evidence="2">The sequence shown here is derived from an EMBL/GenBank/DDBJ whole genome shotgun (WGS) entry which is preliminary data.</text>
</comment>
<dbReference type="InterPro" id="IPR040151">
    <property type="entry name" value="Gfd2/YDR514C-like"/>
</dbReference>
<organism evidence="2 3">
    <name type="scientific">Neocallimastix californiae</name>
    <dbReference type="NCBI Taxonomy" id="1754190"/>
    <lineage>
        <taxon>Eukaryota</taxon>
        <taxon>Fungi</taxon>
        <taxon>Fungi incertae sedis</taxon>
        <taxon>Chytridiomycota</taxon>
        <taxon>Chytridiomycota incertae sedis</taxon>
        <taxon>Neocallimastigomycetes</taxon>
        <taxon>Neocallimastigales</taxon>
        <taxon>Neocallimastigaceae</taxon>
        <taxon>Neocallimastix</taxon>
    </lineage>
</organism>
<protein>
    <recommendedName>
        <fullName evidence="1">Gfd2/YDR514C-like C-terminal domain-containing protein</fullName>
    </recommendedName>
</protein>
<evidence type="ECO:0000313" key="3">
    <source>
        <dbReference type="Proteomes" id="UP000193920"/>
    </source>
</evidence>
<dbReference type="Gene3D" id="3.30.420.10">
    <property type="entry name" value="Ribonuclease H-like superfamily/Ribonuclease H"/>
    <property type="match status" value="1"/>
</dbReference>
<dbReference type="InterPro" id="IPR048519">
    <property type="entry name" value="Gfd2/YDR514C-like_C"/>
</dbReference>
<dbReference type="OrthoDB" id="2145921at2759"/>
<dbReference type="EMBL" id="MCOG01000159">
    <property type="protein sequence ID" value="ORY33639.1"/>
    <property type="molecule type" value="Genomic_DNA"/>
</dbReference>
<dbReference type="Pfam" id="PF21762">
    <property type="entry name" value="DEDDh_C"/>
    <property type="match status" value="1"/>
</dbReference>
<dbReference type="STRING" id="1754190.A0A1Y2BFQ4"/>
<dbReference type="AlphaFoldDB" id="A0A1Y2BFQ4"/>
<reference evidence="2 3" key="1">
    <citation type="submission" date="2016-08" db="EMBL/GenBank/DDBJ databases">
        <title>A Parts List for Fungal Cellulosomes Revealed by Comparative Genomics.</title>
        <authorList>
            <consortium name="DOE Joint Genome Institute"/>
            <person name="Haitjema C.H."/>
            <person name="Gilmore S.P."/>
            <person name="Henske J.K."/>
            <person name="Solomon K.V."/>
            <person name="De Groot R."/>
            <person name="Kuo A."/>
            <person name="Mondo S.J."/>
            <person name="Salamov A.A."/>
            <person name="Labutti K."/>
            <person name="Zhao Z."/>
            <person name="Chiniquy J."/>
            <person name="Barry K."/>
            <person name="Brewer H.M."/>
            <person name="Purvine S.O."/>
            <person name="Wright A.T."/>
            <person name="Boxma B."/>
            <person name="Van Alen T."/>
            <person name="Hackstein J.H."/>
            <person name="Baker S.E."/>
            <person name="Grigoriev I.V."/>
            <person name="O'Malley M.A."/>
        </authorList>
    </citation>
    <scope>NUCLEOTIDE SEQUENCE [LARGE SCALE GENOMIC DNA]</scope>
    <source>
        <strain evidence="2 3">G1</strain>
    </source>
</reference>
<dbReference type="InterPro" id="IPR036397">
    <property type="entry name" value="RNaseH_sf"/>
</dbReference>
<dbReference type="InterPro" id="IPR012337">
    <property type="entry name" value="RNaseH-like_sf"/>
</dbReference>
<sequence>MDCLKYNIDIPKYIIKESSLETCHNLIRLQNNIKCIDIINKKISSTKLFLSLDTESYEKNHNYLTEVGWIIFNKNGEIKEKKHYIVQEYLSLRNGKYVDDNKFNYNFGESITRPLNEIKLILKMNLDRVNYIVGQGIKNDICDLKKINIDLSKFKEMNDTLETYGIIDTQDLYAANFFESPVSLKKGLDKFFISYRNLHNAGNDAYYTMKYFLALLRNFEFSDSKIQNLLKIKIPDDYNENDYIRYSEEKKLLKKQEKKLKKLSKIKRNNYRNNFYDDYADIFL</sequence>
<dbReference type="GO" id="GO:0003676">
    <property type="term" value="F:nucleic acid binding"/>
    <property type="evidence" value="ECO:0007669"/>
    <property type="project" value="InterPro"/>
</dbReference>
<proteinExistence type="predicted"/>
<dbReference type="PANTHER" id="PTHR28083">
    <property type="entry name" value="GOOD FOR FULL DBP5 ACTIVITY PROTEIN 2"/>
    <property type="match status" value="1"/>
</dbReference>
<dbReference type="Proteomes" id="UP000193920">
    <property type="component" value="Unassembled WGS sequence"/>
</dbReference>
<feature type="domain" description="Gfd2/YDR514C-like C-terminal" evidence="1">
    <location>
        <begin position="49"/>
        <end position="214"/>
    </location>
</feature>
<evidence type="ECO:0000259" key="1">
    <source>
        <dbReference type="Pfam" id="PF21762"/>
    </source>
</evidence>
<name>A0A1Y2BFQ4_9FUNG</name>
<gene>
    <name evidence="2" type="ORF">LY90DRAFT_511992</name>
</gene>
<accession>A0A1Y2BFQ4</accession>
<evidence type="ECO:0000313" key="2">
    <source>
        <dbReference type="EMBL" id="ORY33639.1"/>
    </source>
</evidence>
<dbReference type="SUPFAM" id="SSF53098">
    <property type="entry name" value="Ribonuclease H-like"/>
    <property type="match status" value="1"/>
</dbReference>
<dbReference type="PANTHER" id="PTHR28083:SF1">
    <property type="entry name" value="GOOD FOR FULL DBP5 ACTIVITY PROTEIN 2"/>
    <property type="match status" value="1"/>
</dbReference>
<keyword evidence="3" id="KW-1185">Reference proteome</keyword>